<dbReference type="FunCoup" id="A0A096PC01">
    <property type="interactions" value="1689"/>
</dbReference>
<dbReference type="InParanoid" id="A0A096PC01"/>
<sequence>MLAVVLCAASALASSANGEGVKSFVDSLGSPAHGRKLLAGSTYARGDRVTLYANKVGPFHNPTETYRYYDFPFCRTPEGVKRKSEDLGEVLMGDRLARSPYEIDFGVDKENADLCAQFLERKEVEKFRRVVKNDYYFQMLFDDLPIWGFIGKVEKIMHAGGAAENKYFLFTHVHFEISYNDDRVIEINLSTDPLKTVDITADEAMSVRFSYSVHWKKTRVEFKDRMDKYSRYSFLPEHLEIHWFSIVNSCVTVVLMMGFLASILLRVLKNDFVKFAKDEEMLESQEESGWKYVHGDVFRFPRGRSLFAAIIGTGAQLAFLVGFVFVLALIGAFYPYDTGSVIATCIIGYAFTAGIAGYVSANTYRQMGGENWVRNVLLTCVLFCGPLGIVFSFLNTVAIFYRSTAALPFGTIVSFILLWAVVTIPSTIFGGIAGKNAPADFNAPVRTTKYPREIPVLPWYRSTIPQMCIASFLPFSAIYIELYYIFASVWGHKVYTIYSVLFVVFVILILVTAFMTISLTYFQLAAEDHEWWWRSLVCGGSTAIAVFGYSFYYFHVRSDMTGFMQSSYYFGYMGIICYGWFLLLGTVGHKASLLFVRHIYKAVKCD</sequence>
<keyword evidence="6" id="KW-0967">Endosome</keyword>
<keyword evidence="5 9" id="KW-0732">Signal</keyword>
<evidence type="ECO:0000256" key="8">
    <source>
        <dbReference type="ARBA" id="ARBA00023136"/>
    </source>
</evidence>
<feature type="transmembrane region" description="Helical" evidence="9">
    <location>
        <begin position="241"/>
        <end position="265"/>
    </location>
</feature>
<dbReference type="EMBL" id="CAID01000014">
    <property type="protein sequence ID" value="CEG02174.1"/>
    <property type="molecule type" value="Genomic_DNA"/>
</dbReference>
<proteinExistence type="inferred from homology"/>
<dbReference type="AlphaFoldDB" id="A0A096PC01"/>
<feature type="signal peptide" evidence="9">
    <location>
        <begin position="1"/>
        <end position="18"/>
    </location>
</feature>
<reference evidence="11" key="1">
    <citation type="journal article" date="2006" name="Proc. Natl. Acad. Sci. U.S.A.">
        <title>Genome analysis of the smallest free-living eukaryote Ostreococcus tauri unveils many unique features.</title>
        <authorList>
            <person name="Derelle E."/>
            <person name="Ferraz C."/>
            <person name="Rombauts S."/>
            <person name="Rouze P."/>
            <person name="Worden A.Z."/>
            <person name="Robbens S."/>
            <person name="Partensky F."/>
            <person name="Degroeve S."/>
            <person name="Echeynie S."/>
            <person name="Cooke R."/>
            <person name="Saeys Y."/>
            <person name="Wuyts J."/>
            <person name="Jabbari K."/>
            <person name="Bowler C."/>
            <person name="Panaud O."/>
            <person name="Piegu B."/>
            <person name="Ball S.G."/>
            <person name="Ral J.-P."/>
            <person name="Bouget F.-Y."/>
            <person name="Piganeau G."/>
            <person name="De Baets B."/>
            <person name="Picard A."/>
            <person name="Delseny M."/>
            <person name="Demaille J."/>
            <person name="Van de Peer Y."/>
            <person name="Moreau H."/>
        </authorList>
    </citation>
    <scope>NUCLEOTIDE SEQUENCE [LARGE SCALE GENOMIC DNA]</scope>
    <source>
        <strain evidence="11">OTTH 0595 / CCAP 157/2 / RCC745</strain>
    </source>
</reference>
<comment type="caution">
    <text evidence="10">The sequence shown here is derived from an EMBL/GenBank/DDBJ whole genome shotgun (WGS) entry which is preliminary data.</text>
</comment>
<evidence type="ECO:0000256" key="3">
    <source>
        <dbReference type="ARBA" id="ARBA00005227"/>
    </source>
</evidence>
<evidence type="ECO:0000313" key="11">
    <source>
        <dbReference type="Proteomes" id="UP000009170"/>
    </source>
</evidence>
<evidence type="ECO:0000256" key="7">
    <source>
        <dbReference type="ARBA" id="ARBA00022989"/>
    </source>
</evidence>
<accession>A0A096PC01</accession>
<feature type="transmembrane region" description="Helical" evidence="9">
    <location>
        <begin position="498"/>
        <end position="519"/>
    </location>
</feature>
<comment type="subcellular location">
    <subcellularLocation>
        <location evidence="1">Endosome membrane</location>
        <topology evidence="1">Multi-pass membrane protein</topology>
    </subcellularLocation>
    <subcellularLocation>
        <location evidence="2">Golgi apparatus membrane</location>
        <topology evidence="2">Multi-pass membrane protein</topology>
    </subcellularLocation>
</comment>
<feature type="transmembrane region" description="Helical" evidence="9">
    <location>
        <begin position="566"/>
        <end position="587"/>
    </location>
</feature>
<gene>
    <name evidence="10" type="ORF">OT_ostta14g02720</name>
</gene>
<evidence type="ECO:0000256" key="1">
    <source>
        <dbReference type="ARBA" id="ARBA00004337"/>
    </source>
</evidence>
<evidence type="ECO:0000256" key="4">
    <source>
        <dbReference type="ARBA" id="ARBA00022692"/>
    </source>
</evidence>
<dbReference type="GO" id="GO:0072657">
    <property type="term" value="P:protein localization to membrane"/>
    <property type="evidence" value="ECO:0007669"/>
    <property type="project" value="TreeGrafter"/>
</dbReference>
<dbReference type="PANTHER" id="PTHR10766">
    <property type="entry name" value="TRANSMEMBRANE 9 SUPERFAMILY PROTEIN"/>
    <property type="match status" value="1"/>
</dbReference>
<dbReference type="GeneID" id="9837783"/>
<evidence type="ECO:0000256" key="5">
    <source>
        <dbReference type="ARBA" id="ARBA00022729"/>
    </source>
</evidence>
<dbReference type="KEGG" id="ota:OT_ostta14g02720"/>
<dbReference type="GO" id="GO:0000139">
    <property type="term" value="C:Golgi membrane"/>
    <property type="evidence" value="ECO:0007669"/>
    <property type="project" value="UniProtKB-SubCell"/>
</dbReference>
<feature type="transmembrane region" description="Helical" evidence="9">
    <location>
        <begin position="407"/>
        <end position="429"/>
    </location>
</feature>
<dbReference type="RefSeq" id="XP_022841392.1">
    <property type="nucleotide sequence ID" value="XM_022982626.1"/>
</dbReference>
<comment type="similarity">
    <text evidence="3 9">Belongs to the nonaspanin (TM9SF) (TC 9.A.2) family.</text>
</comment>
<evidence type="ECO:0000313" key="10">
    <source>
        <dbReference type="EMBL" id="CEG02174.1"/>
    </source>
</evidence>
<feature type="transmembrane region" description="Helical" evidence="9">
    <location>
        <begin position="306"/>
        <end position="334"/>
    </location>
</feature>
<keyword evidence="7 9" id="KW-1133">Transmembrane helix</keyword>
<dbReference type="Pfam" id="PF02990">
    <property type="entry name" value="EMP70"/>
    <property type="match status" value="1"/>
</dbReference>
<reference evidence="10 11" key="2">
    <citation type="journal article" date="2014" name="BMC Genomics">
        <title>An improved genome of the model marine alga Ostreococcus tauri unfolds by assessing Illumina de novo assemblies.</title>
        <authorList>
            <person name="Blanc-Mathieu R."/>
            <person name="Verhelst B."/>
            <person name="Derelle E."/>
            <person name="Rombauts S."/>
            <person name="Bouget F.Y."/>
            <person name="Carre I."/>
            <person name="Chateau A."/>
            <person name="Eyre-Walker A."/>
            <person name="Grimsley N."/>
            <person name="Moreau H."/>
            <person name="Piegu B."/>
            <person name="Rivals E."/>
            <person name="Schackwitz W."/>
            <person name="Van de Peer Y."/>
            <person name="Piganeau G."/>
        </authorList>
    </citation>
    <scope>NUCLEOTIDE SEQUENCE [LARGE SCALE GENOMIC DNA]</scope>
    <source>
        <strain evidence="11">OTTH 0595 / CCAP 157/2 / RCC745</strain>
    </source>
</reference>
<evidence type="ECO:0000256" key="6">
    <source>
        <dbReference type="ARBA" id="ARBA00022753"/>
    </source>
</evidence>
<evidence type="ECO:0000256" key="9">
    <source>
        <dbReference type="RuleBase" id="RU363079"/>
    </source>
</evidence>
<keyword evidence="11" id="KW-1185">Reference proteome</keyword>
<feature type="chain" id="PRO_5007353740" description="Transmembrane 9 superfamily member" evidence="9">
    <location>
        <begin position="19"/>
        <end position="606"/>
    </location>
</feature>
<feature type="transmembrane region" description="Helical" evidence="9">
    <location>
        <begin position="531"/>
        <end position="554"/>
    </location>
</feature>
<dbReference type="InterPro" id="IPR004240">
    <property type="entry name" value="EMP70"/>
</dbReference>
<keyword evidence="4 9" id="KW-0812">Transmembrane</keyword>
<evidence type="ECO:0000256" key="2">
    <source>
        <dbReference type="ARBA" id="ARBA00004653"/>
    </source>
</evidence>
<feature type="transmembrane region" description="Helical" evidence="9">
    <location>
        <begin position="376"/>
        <end position="401"/>
    </location>
</feature>
<dbReference type="GO" id="GO:0010008">
    <property type="term" value="C:endosome membrane"/>
    <property type="evidence" value="ECO:0007669"/>
    <property type="project" value="UniProtKB-SubCell"/>
</dbReference>
<dbReference type="PANTHER" id="PTHR10766:SF168">
    <property type="entry name" value="TRANSMEMBRANE 9 SUPERFAMILY MEMBER"/>
    <property type="match status" value="1"/>
</dbReference>
<organism evidence="10 11">
    <name type="scientific">Ostreococcus tauri</name>
    <name type="common">Marine green alga</name>
    <dbReference type="NCBI Taxonomy" id="70448"/>
    <lineage>
        <taxon>Eukaryota</taxon>
        <taxon>Viridiplantae</taxon>
        <taxon>Chlorophyta</taxon>
        <taxon>Mamiellophyceae</taxon>
        <taxon>Mamiellales</taxon>
        <taxon>Bathycoccaceae</taxon>
        <taxon>Ostreococcus</taxon>
    </lineage>
</organism>
<dbReference type="STRING" id="70448.A0A096PC01"/>
<feature type="transmembrane region" description="Helical" evidence="9">
    <location>
        <begin position="340"/>
        <end position="364"/>
    </location>
</feature>
<feature type="transmembrane region" description="Helical" evidence="9">
    <location>
        <begin position="467"/>
        <end position="486"/>
    </location>
</feature>
<dbReference type="Proteomes" id="UP000009170">
    <property type="component" value="Unassembled WGS sequence"/>
</dbReference>
<name>A0A096PC01_OSTTA</name>
<keyword evidence="8 9" id="KW-0472">Membrane</keyword>
<protein>
    <recommendedName>
        <fullName evidence="9">Transmembrane 9 superfamily member</fullName>
    </recommendedName>
</protein>
<dbReference type="OrthoDB" id="1666796at2759"/>